<dbReference type="OrthoDB" id="107033at2157"/>
<evidence type="ECO:0000256" key="4">
    <source>
        <dbReference type="ARBA" id="ARBA00048988"/>
    </source>
</evidence>
<sequence>MTIGVVIGESKPTSVTAQTSRPLSVGEYVVIDSQDGKLLGLVERSFVTSAALTDIHNFDEAIESKEIADINSRDKSFTAKVGILGYLAQLQKSIVVLPAIPPIPGTAILSATRDDLGNIFAPQKDEWVKIGSLLRNSQIEAKVNLNKIVSRHLGILAMTGMGKSNLVSLLAKQISTLDGTLIIFDYHNDYSDLRIPGINVIDAKINPRLLDANTLADVLEIRENADIQQRVLRLAFTPDVKEAQNFWDALDHNVAMIGANPERKDDRHSADRVQDKIDDARHRFADVLDPDIMDPLGLIKEGKVNVLNISELSEKQANVALAYYFQELLTDRKSALMAKNTKSKTAKRYRFDSPIFVIIEEAHVFIPKGEDTHTKYWAAKIAREGRKFGLGLCIVSQRPRNIDPNVLSQMGSLAVMKIVQEDDQHQIASAAESISRDLINQLTSLNVGDAVFVGQWVNLPAIVHIEEVKDKAIGSDKNAVSEWRGTKKFEKIAESTQGLIQKDLLLD</sequence>
<dbReference type="Gene3D" id="3.40.50.300">
    <property type="entry name" value="P-loop containing nucleotide triphosphate hydrolases"/>
    <property type="match status" value="2"/>
</dbReference>
<dbReference type="InterPro" id="IPR018538">
    <property type="entry name" value="HerA_barrel_dom"/>
</dbReference>
<dbReference type="SUPFAM" id="SSF52540">
    <property type="entry name" value="P-loop containing nucleoside triphosphate hydrolases"/>
    <property type="match status" value="1"/>
</dbReference>
<dbReference type="PANTHER" id="PTHR42957">
    <property type="entry name" value="HELICASE MJ1565-RELATED"/>
    <property type="match status" value="1"/>
</dbReference>
<comment type="catalytic activity">
    <reaction evidence="4">
        <text>ATP + H2O = ADP + phosphate + H(+)</text>
        <dbReference type="Rhea" id="RHEA:13065"/>
        <dbReference type="ChEBI" id="CHEBI:15377"/>
        <dbReference type="ChEBI" id="CHEBI:15378"/>
        <dbReference type="ChEBI" id="CHEBI:30616"/>
        <dbReference type="ChEBI" id="CHEBI:43474"/>
        <dbReference type="ChEBI" id="CHEBI:456216"/>
        <dbReference type="EC" id="5.6.2.4"/>
    </reaction>
</comment>
<comment type="catalytic activity">
    <reaction evidence="3">
        <text>ATP + H2O = ADP + phosphate + H(+)</text>
        <dbReference type="Rhea" id="RHEA:13065"/>
        <dbReference type="ChEBI" id="CHEBI:15377"/>
        <dbReference type="ChEBI" id="CHEBI:15378"/>
        <dbReference type="ChEBI" id="CHEBI:30616"/>
        <dbReference type="ChEBI" id="CHEBI:43474"/>
        <dbReference type="ChEBI" id="CHEBI:456216"/>
        <dbReference type="EC" id="5.6.2.3"/>
    </reaction>
</comment>
<feature type="domain" description="Helicase HerA central" evidence="5">
    <location>
        <begin position="128"/>
        <end position="324"/>
    </location>
</feature>
<dbReference type="InterPro" id="IPR002789">
    <property type="entry name" value="HerA_central"/>
</dbReference>
<dbReference type="EMBL" id="CP011097">
    <property type="protein sequence ID" value="AJZ76760.1"/>
    <property type="molecule type" value="Genomic_DNA"/>
</dbReference>
<dbReference type="PANTHER" id="PTHR42957:SF1">
    <property type="entry name" value="HELICASE MJ1565-RELATED"/>
    <property type="match status" value="1"/>
</dbReference>
<dbReference type="InterPro" id="IPR027417">
    <property type="entry name" value="P-loop_NTPase"/>
</dbReference>
<name>A0A3G1B720_9ARCH</name>
<evidence type="ECO:0000313" key="8">
    <source>
        <dbReference type="Proteomes" id="UP000266745"/>
    </source>
</evidence>
<dbReference type="GeneID" id="24874749"/>
<proteinExistence type="inferred from homology"/>
<dbReference type="GO" id="GO:0043138">
    <property type="term" value="F:3'-5' DNA helicase activity"/>
    <property type="evidence" value="ECO:0007669"/>
    <property type="project" value="UniProtKB-EC"/>
</dbReference>
<dbReference type="GO" id="GO:0043139">
    <property type="term" value="F:5'-3' DNA helicase activity"/>
    <property type="evidence" value="ECO:0007669"/>
    <property type="project" value="UniProtKB-EC"/>
</dbReference>
<organism evidence="7 8">
    <name type="scientific">Candidatus Nitrosotenuis cloacae</name>
    <dbReference type="NCBI Taxonomy" id="1603555"/>
    <lineage>
        <taxon>Archaea</taxon>
        <taxon>Nitrososphaerota</taxon>
        <taxon>Candidatus Nitrosotenuis</taxon>
    </lineage>
</organism>
<protein>
    <submittedName>
        <fullName evidence="7">Uncharacterized protein</fullName>
    </submittedName>
</protein>
<reference evidence="7 8" key="1">
    <citation type="journal article" date="2016" name="Sci. Rep.">
        <title>A novel ammonia-oxidizing archaeon from wastewater treatment plant: Its enrichment, physiological and genomic characteristics.</title>
        <authorList>
            <person name="Li Y."/>
            <person name="Ding K."/>
            <person name="Wen X."/>
            <person name="Zhang B."/>
            <person name="Shen B."/>
            <person name="Yang Y."/>
        </authorList>
    </citation>
    <scope>NUCLEOTIDE SEQUENCE [LARGE SCALE GENOMIC DNA]</scope>
    <source>
        <strain evidence="7 8">SAT1</strain>
    </source>
</reference>
<dbReference type="Pfam" id="PF01935">
    <property type="entry name" value="DUF87"/>
    <property type="match status" value="1"/>
</dbReference>
<evidence type="ECO:0000259" key="5">
    <source>
        <dbReference type="Pfam" id="PF01935"/>
    </source>
</evidence>
<evidence type="ECO:0000259" key="6">
    <source>
        <dbReference type="Pfam" id="PF09378"/>
    </source>
</evidence>
<dbReference type="Proteomes" id="UP000266745">
    <property type="component" value="Chromosome"/>
</dbReference>
<feature type="domain" description="Helicase HerA barrel" evidence="6">
    <location>
        <begin position="3"/>
        <end position="86"/>
    </location>
</feature>
<evidence type="ECO:0000256" key="2">
    <source>
        <dbReference type="ARBA" id="ARBA00034617"/>
    </source>
</evidence>
<dbReference type="KEGG" id="tah:SU86_009250"/>
<dbReference type="AlphaFoldDB" id="A0A3G1B720"/>
<dbReference type="RefSeq" id="WP_048187343.1">
    <property type="nucleotide sequence ID" value="NZ_CP011097.1"/>
</dbReference>
<comment type="similarity">
    <text evidence="1">Belongs to the HerA family.</text>
</comment>
<dbReference type="STRING" id="1603555.SU86_009250"/>
<comment type="catalytic activity">
    <reaction evidence="2">
        <text>Couples ATP hydrolysis with the unwinding of duplex DNA by translocating in the 3'-5' direction.</text>
        <dbReference type="EC" id="5.6.2.4"/>
    </reaction>
</comment>
<keyword evidence="8" id="KW-1185">Reference proteome</keyword>
<evidence type="ECO:0000256" key="1">
    <source>
        <dbReference type="ARBA" id="ARBA00007816"/>
    </source>
</evidence>
<dbReference type="InterPro" id="IPR008571">
    <property type="entry name" value="HerA-like"/>
</dbReference>
<evidence type="ECO:0000313" key="7">
    <source>
        <dbReference type="EMBL" id="AJZ76760.1"/>
    </source>
</evidence>
<accession>A0A3G1B720</accession>
<evidence type="ECO:0000256" key="3">
    <source>
        <dbReference type="ARBA" id="ARBA00048954"/>
    </source>
</evidence>
<gene>
    <name evidence="7" type="ORF">SU86_009250</name>
</gene>
<dbReference type="Pfam" id="PF09378">
    <property type="entry name" value="HAS-barrel"/>
    <property type="match status" value="1"/>
</dbReference>